<evidence type="ECO:0000313" key="2">
    <source>
        <dbReference type="Proteomes" id="UP000010866"/>
    </source>
</evidence>
<keyword evidence="2" id="KW-1185">Reference proteome</keyword>
<gene>
    <name evidence="1" type="ordered locus">Metho_1255</name>
</gene>
<dbReference type="HOGENOM" id="CLU_1559490_0_0_2"/>
<dbReference type="AlphaFoldDB" id="L0KZF8"/>
<dbReference type="EMBL" id="CP003362">
    <property type="protein sequence ID" value="AGB49483.1"/>
    <property type="molecule type" value="Genomic_DNA"/>
</dbReference>
<sequence length="171" mass="19293">MVILEVIAFPLDVLNKNGWGIPSSDADNVISSLRNAVIRVCSRDSPHGCDLSEDPKAEIGRVLTAWNDNGLVRTTIDITDSIATRKLRDGVWPYKWSVYAKSKKLKISTCQSVDQISRQIICFLGLFDTGKCPLHNSLTVFTLFLKNSVLIRSKFSFFCQENLFDSFHNFM</sequence>
<proteinExistence type="predicted"/>
<evidence type="ECO:0000313" key="1">
    <source>
        <dbReference type="EMBL" id="AGB49483.1"/>
    </source>
</evidence>
<protein>
    <submittedName>
        <fullName evidence="1">Uncharacterized protein</fullName>
    </submittedName>
</protein>
<organism evidence="1 2">
    <name type="scientific">Methanomethylovorans hollandica (strain DSM 15978 / NBRC 107637 / DMS1)</name>
    <dbReference type="NCBI Taxonomy" id="867904"/>
    <lineage>
        <taxon>Archaea</taxon>
        <taxon>Methanobacteriati</taxon>
        <taxon>Methanobacteriota</taxon>
        <taxon>Stenosarchaea group</taxon>
        <taxon>Methanomicrobia</taxon>
        <taxon>Methanosarcinales</taxon>
        <taxon>Methanosarcinaceae</taxon>
        <taxon>Methanomethylovorans</taxon>
    </lineage>
</organism>
<dbReference type="RefSeq" id="WP_015324649.1">
    <property type="nucleotide sequence ID" value="NC_019977.1"/>
</dbReference>
<accession>L0KZF8</accession>
<dbReference type="KEGG" id="mhz:Metho_1255"/>
<dbReference type="GeneID" id="14407064"/>
<name>L0KZF8_METHD</name>
<reference evidence="2" key="1">
    <citation type="submission" date="2012-02" db="EMBL/GenBank/DDBJ databases">
        <title>Complete sequence of chromosome of Methanomethylovorans hollandica DSM 15978.</title>
        <authorList>
            <person name="Lucas S."/>
            <person name="Copeland A."/>
            <person name="Lapidus A."/>
            <person name="Glavina del Rio T."/>
            <person name="Dalin E."/>
            <person name="Tice H."/>
            <person name="Bruce D."/>
            <person name="Goodwin L."/>
            <person name="Pitluck S."/>
            <person name="Peters L."/>
            <person name="Mikhailova N."/>
            <person name="Held B."/>
            <person name="Kyrpides N."/>
            <person name="Mavromatis K."/>
            <person name="Ivanova N."/>
            <person name="Brettin T."/>
            <person name="Detter J.C."/>
            <person name="Han C."/>
            <person name="Larimer F."/>
            <person name="Land M."/>
            <person name="Hauser L."/>
            <person name="Markowitz V."/>
            <person name="Cheng J.-F."/>
            <person name="Hugenholtz P."/>
            <person name="Woyke T."/>
            <person name="Wu D."/>
            <person name="Spring S."/>
            <person name="Schroeder M."/>
            <person name="Brambilla E."/>
            <person name="Klenk H.-P."/>
            <person name="Eisen J.A."/>
        </authorList>
    </citation>
    <scope>NUCLEOTIDE SEQUENCE [LARGE SCALE GENOMIC DNA]</scope>
    <source>
        <strain evidence="2">DSM 15978 / NBRC 107637 / DMS1</strain>
    </source>
</reference>
<dbReference type="OrthoDB" id="123498at2157"/>
<dbReference type="Proteomes" id="UP000010866">
    <property type="component" value="Chromosome"/>
</dbReference>